<evidence type="ECO:0000256" key="1">
    <source>
        <dbReference type="SAM" id="SignalP"/>
    </source>
</evidence>
<keyword evidence="3" id="KW-1185">Reference proteome</keyword>
<protein>
    <submittedName>
        <fullName evidence="2">Uncharacterized protein</fullName>
    </submittedName>
</protein>
<feature type="chain" id="PRO_5046738067" evidence="1">
    <location>
        <begin position="29"/>
        <end position="251"/>
    </location>
</feature>
<gene>
    <name evidence="2" type="ORF">ILT43_14125</name>
</gene>
<evidence type="ECO:0000313" key="3">
    <source>
        <dbReference type="Proteomes" id="UP000763641"/>
    </source>
</evidence>
<sequence length="251" mass="27118">MTNMMGAVRIAAFAIAATSGLVAAPASAQFFLRSFQYAGDAVRGDEPGMMQPLPGATADETQAALVWTMRSALNVAALQCQFEPTLLTVGNYNAILTDHKEELAKSWTTLTKYFQRTNKVPRAAQGALDQFGTRTYSSFATVASQYGFCRTANSIGRDALFSPRGGLSSLAQTRMKELRNSLTPYGEQHFPRSIGFDRATTPRLDALCWDKKARWQDKKCGPLTWPMAATTIAAAPAPVVAQPAPVVSASR</sequence>
<accession>A0ABS2D9A2</accession>
<organism evidence="2 3">
    <name type="scientific">Sphingomonas longa</name>
    <dbReference type="NCBI Taxonomy" id="2778730"/>
    <lineage>
        <taxon>Bacteria</taxon>
        <taxon>Pseudomonadati</taxon>
        <taxon>Pseudomonadota</taxon>
        <taxon>Alphaproteobacteria</taxon>
        <taxon>Sphingomonadales</taxon>
        <taxon>Sphingomonadaceae</taxon>
        <taxon>Sphingomonas</taxon>
    </lineage>
</organism>
<feature type="signal peptide" evidence="1">
    <location>
        <begin position="1"/>
        <end position="28"/>
    </location>
</feature>
<dbReference type="EMBL" id="JAFEMC010000004">
    <property type="protein sequence ID" value="MBM6577515.1"/>
    <property type="molecule type" value="Genomic_DNA"/>
</dbReference>
<reference evidence="2 3" key="1">
    <citation type="submission" date="2020-12" db="EMBL/GenBank/DDBJ databases">
        <title>Sphingomonas sp.</title>
        <authorList>
            <person name="Kim M.K."/>
        </authorList>
    </citation>
    <scope>NUCLEOTIDE SEQUENCE [LARGE SCALE GENOMIC DNA]</scope>
    <source>
        <strain evidence="2 3">BT552</strain>
    </source>
</reference>
<dbReference type="Proteomes" id="UP000763641">
    <property type="component" value="Unassembled WGS sequence"/>
</dbReference>
<comment type="caution">
    <text evidence="2">The sequence shown here is derived from an EMBL/GenBank/DDBJ whole genome shotgun (WGS) entry which is preliminary data.</text>
</comment>
<evidence type="ECO:0000313" key="2">
    <source>
        <dbReference type="EMBL" id="MBM6577515.1"/>
    </source>
</evidence>
<keyword evidence="1" id="KW-0732">Signal</keyword>
<name>A0ABS2D9A2_9SPHN</name>
<proteinExistence type="predicted"/>